<name>A0A0A9AYK8_ARUDO</name>
<reference evidence="1" key="1">
    <citation type="submission" date="2014-09" db="EMBL/GenBank/DDBJ databases">
        <authorList>
            <person name="Magalhaes I.L.F."/>
            <person name="Oliveira U."/>
            <person name="Santos F.R."/>
            <person name="Vidigal T.H.D.A."/>
            <person name="Brescovit A.D."/>
            <person name="Santos A.J."/>
        </authorList>
    </citation>
    <scope>NUCLEOTIDE SEQUENCE</scope>
    <source>
        <tissue evidence="1">Shoot tissue taken approximately 20 cm above the soil surface</tissue>
    </source>
</reference>
<evidence type="ECO:0000313" key="1">
    <source>
        <dbReference type="EMBL" id="JAD52127.1"/>
    </source>
</evidence>
<proteinExistence type="predicted"/>
<reference evidence="1" key="2">
    <citation type="journal article" date="2015" name="Data Brief">
        <title>Shoot transcriptome of the giant reed, Arundo donax.</title>
        <authorList>
            <person name="Barrero R.A."/>
            <person name="Guerrero F.D."/>
            <person name="Moolhuijzen P."/>
            <person name="Goolsby J.A."/>
            <person name="Tidwell J."/>
            <person name="Bellgard S.E."/>
            <person name="Bellgard M.I."/>
        </authorList>
    </citation>
    <scope>NUCLEOTIDE SEQUENCE</scope>
    <source>
        <tissue evidence="1">Shoot tissue taken approximately 20 cm above the soil surface</tissue>
    </source>
</reference>
<accession>A0A0A9AYK8</accession>
<protein>
    <submittedName>
        <fullName evidence="1">Uncharacterized protein</fullName>
    </submittedName>
</protein>
<dbReference type="EMBL" id="GBRH01245768">
    <property type="protein sequence ID" value="JAD52127.1"/>
    <property type="molecule type" value="Transcribed_RNA"/>
</dbReference>
<sequence>MVIQLSPALDPYINLSKMEAYKHD</sequence>
<organism evidence="1">
    <name type="scientific">Arundo donax</name>
    <name type="common">Giant reed</name>
    <name type="synonym">Donax arundinaceus</name>
    <dbReference type="NCBI Taxonomy" id="35708"/>
    <lineage>
        <taxon>Eukaryota</taxon>
        <taxon>Viridiplantae</taxon>
        <taxon>Streptophyta</taxon>
        <taxon>Embryophyta</taxon>
        <taxon>Tracheophyta</taxon>
        <taxon>Spermatophyta</taxon>
        <taxon>Magnoliopsida</taxon>
        <taxon>Liliopsida</taxon>
        <taxon>Poales</taxon>
        <taxon>Poaceae</taxon>
        <taxon>PACMAD clade</taxon>
        <taxon>Arundinoideae</taxon>
        <taxon>Arundineae</taxon>
        <taxon>Arundo</taxon>
    </lineage>
</organism>
<dbReference type="AlphaFoldDB" id="A0A0A9AYK8"/>